<evidence type="ECO:0000256" key="1">
    <source>
        <dbReference type="SAM" id="MobiDB-lite"/>
    </source>
</evidence>
<dbReference type="HOGENOM" id="CLU_2881569_0_0_9"/>
<dbReference type="Proteomes" id="UP000032633">
    <property type="component" value="Chromosome"/>
</dbReference>
<sequence>MRRQARPQPGKAPDGEKKEEKEPRRLHSVKSNGSGLRENALSKGSSSDCLLEKGSSKALRWLR</sequence>
<organism evidence="2 3">
    <name type="scientific">Paenibacillus beijingensis</name>
    <dbReference type="NCBI Taxonomy" id="1126833"/>
    <lineage>
        <taxon>Bacteria</taxon>
        <taxon>Bacillati</taxon>
        <taxon>Bacillota</taxon>
        <taxon>Bacilli</taxon>
        <taxon>Bacillales</taxon>
        <taxon>Paenibacillaceae</taxon>
        <taxon>Paenibacillus</taxon>
    </lineage>
</organism>
<reference evidence="3" key="2">
    <citation type="submission" date="2015-03" db="EMBL/GenBank/DDBJ databases">
        <title>Genome sequence of Paenibacillus beijingensis strain DSM 24997T.</title>
        <authorList>
            <person name="Kwak Y."/>
            <person name="Shin J.-H."/>
        </authorList>
    </citation>
    <scope>NUCLEOTIDE SEQUENCE [LARGE SCALE GENOMIC DNA]</scope>
    <source>
        <strain evidence="3">DSM 24997</strain>
    </source>
</reference>
<evidence type="ECO:0000313" key="3">
    <source>
        <dbReference type="Proteomes" id="UP000032633"/>
    </source>
</evidence>
<dbReference type="PATRIC" id="fig|1126833.4.peg.2397"/>
<dbReference type="AlphaFoldDB" id="A0A0D5NIP6"/>
<gene>
    <name evidence="2" type="ORF">VN24_10885</name>
</gene>
<name>A0A0D5NIP6_9BACL</name>
<dbReference type="STRING" id="1126833.VN24_10885"/>
<evidence type="ECO:0000313" key="2">
    <source>
        <dbReference type="EMBL" id="AJY74995.1"/>
    </source>
</evidence>
<dbReference type="KEGG" id="pbj:VN24_10885"/>
<accession>A0A0D5NIP6</accession>
<dbReference type="EMBL" id="CP011058">
    <property type="protein sequence ID" value="AJY74995.1"/>
    <property type="molecule type" value="Genomic_DNA"/>
</dbReference>
<protein>
    <submittedName>
        <fullName evidence="2">Uncharacterized protein</fullName>
    </submittedName>
</protein>
<keyword evidence="3" id="KW-1185">Reference proteome</keyword>
<proteinExistence type="predicted"/>
<reference evidence="2 3" key="1">
    <citation type="journal article" date="2015" name="J. Biotechnol.">
        <title>Complete genome sequence of Paenibacillus beijingensis 7188(T) (=DSM 24997(T)), a novel rhizobacterium from jujube garden soil.</title>
        <authorList>
            <person name="Kwak Y."/>
            <person name="Shin J.H."/>
        </authorList>
    </citation>
    <scope>NUCLEOTIDE SEQUENCE [LARGE SCALE GENOMIC DNA]</scope>
    <source>
        <strain evidence="2 3">DSM 24997</strain>
    </source>
</reference>
<feature type="region of interest" description="Disordered" evidence="1">
    <location>
        <begin position="1"/>
        <end position="63"/>
    </location>
</feature>
<feature type="compositionally biased region" description="Basic and acidic residues" evidence="1">
    <location>
        <begin position="13"/>
        <end position="25"/>
    </location>
</feature>